<dbReference type="EMBL" id="PXOF01000185">
    <property type="protein sequence ID" value="RGP60528.1"/>
    <property type="molecule type" value="Genomic_DNA"/>
</dbReference>
<accession>A0A395RK72</accession>
<sequence>MPLQVHNRPRARDPPRQVFEYRINSTLIYNLDRLRDGLEMTCGRNNFTVYGDIMQLTIRVHAYQPKNLVARLQNEGALRPQATDDLPRAVKDDIMANGWYQIQPPDRE</sequence>
<keyword evidence="2" id="KW-1185">Reference proteome</keyword>
<reference evidence="1 2" key="1">
    <citation type="journal article" date="2018" name="PLoS Pathog.">
        <title>Evolution of structural diversity of trichothecenes, a family of toxins produced by plant pathogenic and entomopathogenic fungi.</title>
        <authorList>
            <person name="Proctor R.H."/>
            <person name="McCormick S.P."/>
            <person name="Kim H.S."/>
            <person name="Cardoza R.E."/>
            <person name="Stanley A.M."/>
            <person name="Lindo L."/>
            <person name="Kelly A."/>
            <person name="Brown D.W."/>
            <person name="Lee T."/>
            <person name="Vaughan M.M."/>
            <person name="Alexander N.J."/>
            <person name="Busman M."/>
            <person name="Gutierrez S."/>
        </authorList>
    </citation>
    <scope>NUCLEOTIDE SEQUENCE [LARGE SCALE GENOMIC DNA]</scope>
    <source>
        <strain evidence="1 2">NRRL 3299</strain>
    </source>
</reference>
<protein>
    <submittedName>
        <fullName evidence="1">Uncharacterized protein</fullName>
    </submittedName>
</protein>
<gene>
    <name evidence="1" type="ORF">FSPOR_10594</name>
</gene>
<evidence type="ECO:0000313" key="2">
    <source>
        <dbReference type="Proteomes" id="UP000266152"/>
    </source>
</evidence>
<proteinExistence type="predicted"/>
<evidence type="ECO:0000313" key="1">
    <source>
        <dbReference type="EMBL" id="RGP60528.1"/>
    </source>
</evidence>
<dbReference type="Proteomes" id="UP000266152">
    <property type="component" value="Unassembled WGS sequence"/>
</dbReference>
<comment type="caution">
    <text evidence="1">The sequence shown here is derived from an EMBL/GenBank/DDBJ whole genome shotgun (WGS) entry which is preliminary data.</text>
</comment>
<dbReference type="AlphaFoldDB" id="A0A395RK72"/>
<organism evidence="1 2">
    <name type="scientific">Fusarium sporotrichioides</name>
    <dbReference type="NCBI Taxonomy" id="5514"/>
    <lineage>
        <taxon>Eukaryota</taxon>
        <taxon>Fungi</taxon>
        <taxon>Dikarya</taxon>
        <taxon>Ascomycota</taxon>
        <taxon>Pezizomycotina</taxon>
        <taxon>Sordariomycetes</taxon>
        <taxon>Hypocreomycetidae</taxon>
        <taxon>Hypocreales</taxon>
        <taxon>Nectriaceae</taxon>
        <taxon>Fusarium</taxon>
    </lineage>
</organism>
<name>A0A395RK72_FUSSP</name>